<reference evidence="1" key="1">
    <citation type="submission" date="2019-04" db="EMBL/GenBank/DDBJ databases">
        <title>Microbes associate with the intestines of laboratory mice.</title>
        <authorList>
            <person name="Navarre W."/>
            <person name="Wong E."/>
            <person name="Huang K."/>
            <person name="Tropini C."/>
            <person name="Ng K."/>
            <person name="Yu B."/>
        </authorList>
    </citation>
    <scope>NUCLEOTIDE SEQUENCE</scope>
    <source>
        <strain evidence="1">NM72_1-8</strain>
    </source>
</reference>
<proteinExistence type="predicted"/>
<protein>
    <submittedName>
        <fullName evidence="1">Uncharacterized protein</fullName>
    </submittedName>
</protein>
<evidence type="ECO:0000313" key="2">
    <source>
        <dbReference type="Proteomes" id="UP000307720"/>
    </source>
</evidence>
<dbReference type="EMBL" id="SRZB01000010">
    <property type="protein sequence ID" value="TGX99125.1"/>
    <property type="molecule type" value="Genomic_DNA"/>
</dbReference>
<keyword evidence="2" id="KW-1185">Reference proteome</keyword>
<accession>A0AC61R1F9</accession>
<name>A0AC61R1F9_9FIRM</name>
<comment type="caution">
    <text evidence="1">The sequence shown here is derived from an EMBL/GenBank/DDBJ whole genome shotgun (WGS) entry which is preliminary data.</text>
</comment>
<gene>
    <name evidence="1" type="ORF">E5357_06775</name>
</gene>
<evidence type="ECO:0000313" key="1">
    <source>
        <dbReference type="EMBL" id="TGX99125.1"/>
    </source>
</evidence>
<organism evidence="1 2">
    <name type="scientific">Hominisplanchenecus murintestinalis</name>
    <dbReference type="NCBI Taxonomy" id="2941517"/>
    <lineage>
        <taxon>Bacteria</taxon>
        <taxon>Bacillati</taxon>
        <taxon>Bacillota</taxon>
        <taxon>Clostridia</taxon>
        <taxon>Lachnospirales</taxon>
        <taxon>Lachnospiraceae</taxon>
        <taxon>Hominisplanchenecus</taxon>
    </lineage>
</organism>
<dbReference type="Proteomes" id="UP000307720">
    <property type="component" value="Unassembled WGS sequence"/>
</dbReference>
<sequence length="2086" mass="228407">MKQRVISILLSVALALQPCMAGAAQGRVEAAEEAGRKESWQVQHEDGSDREAVNPGVEKAFTEEAPIEPDDGWIQVNRGVLDKNTEWNLVDKENGQEEKSRVKAREAGIADTDTVTGAYGESITYSLDLSTGTLTFSGSGDMADSMGSASDSPFYLYRERITSVIVGDGITSIGNYALYCCTELRTVRMPGSVTRIGSSAFRGCEKLEQAAVPSGVTSIGDTAFAGCKVLEEIELPTGLMVIEEWTFEGCERLKEIVIPSNVTAIGQDAFLHCYNLESISLPAGLKTIGASAFFDAWKLAEIQIPDSVTEIGRGAFTQCYELERVTLPSGLTEVSESLFSNCRKLREVVFQRGIQKIGASAFARCALTSIEIPEGVTSIGEGAFSSCSSLAEVTLPDSLAVIGANAFSGTAYEESLSENEFVILGNGMLYQYNGSGTSVTVPEGVTQIADTVFKNHKEIVEVELPESLRSIGNSVFEGCAALERVTVPEGVEWIGEDAFRGTPFLGAQEDGVVVLGKAAYTYQGADNPVQLQIPDGVVSITPFGFRFLGSVERVTIPESVMSIGEGAFLGCTALTQVSVPESVTEIGARAFGYYCVNGSSGTYLPMHIALAGYTGTAAQDYAEDTQNDVTFLPLDALSGSCGEDAAWSLDSETGELVISGSGAMKDYTSYGEGLSPFMACRGFITSVTVQEGITSIGAYAFCELDKLEEVRLPGSITAIGNCAFKGCVKLDSLELPEGVSSIGSEILGGCSSLKSIEVASGNRSYCSDNGILYDREKTQLLIIPGNFPQEKLRIPESVTEIGNYAASENRNLRCVYFPEGLSYLGYGAFSGCISLKNLIFEGNAPGFGSYSAVNTEGITIYCGFSRQGWTDKMENLSYPEEKSWVDLDELTGVQTLELEAETDTLAVGDTLKLNAKLDPELALDFEWTSSAPEIAGIASDGTLSAYRPGEVTVSVRSRDGVYQAEKRFIVTGEPYEIPQAEVTELPQEALSYTSVSTETVQIPCAQQKGIYFLNGKKLSFYSLSEKQVTPVHTFSGVTCSYSAGEKLYIVYRQQCTVYDLLKRKVDRTVYIPGYTATAVGADDLGRIYVAADNSSNQYDHRVFLFSPEGTLLSWMASGTRVYRFNGFDSTNGNFYIEVSYDYYSWGYSHPGLALRMGNVTDNVIKRVDVYSSFTESGIITREMDNIIYLCQDVYKKHQNNAVLLGGRYLTAVSVLLGVVRVMDSHSENLDICQSYLREPTEYEQESSYSDTSSIGVRTVYHEGHDSLILYENGRRLTEYDIKTGKRTAEYNTAHYVFNMFWMDETLVLIEKENDVYYVEMVDWSDPEEIEITGETTMRVGESQRLTINHNKPYTSYYEWSSEDKRTASVSENGDLTAWKAGSVEITVSNISGTLRASHSVTVQEREGANEEGGVVTSNGTVSQNISLNNYQVWSRPVNSYLTERENQTLERVEYIRDRGVLVETYSKDGSRINSRTIESPLPLFGGFFAGKDYNFLVFGQENEQESDSCEIMRAVKYSKDWKQMGQYSVYGANTYIPFDAGSLRMAETDGKLYIHTCHEMYLSSDGLHHQANMTYVVNEADMTELQSYYDVLNISQAGYVSHSFNQFVQTDGTYVYRVDHGDGGPRAIALTRADVDGEITDVRYTLPLPIQGGFGNNATGVSAGGFELSADNCLIVGNSVDQTSEENYSAAGQRNIFLTVTSKSLTKNKIAWLTDYQKTDGVVPGTPQLVKMNDWQFLILWEEHYEGVDTVWTKMVTVDGDGNQISDIIKTDMRLSDCQPAVTGNGVVKWYVSDGNSVRFYTVNPYRLENMAISDSCEGSHMWNGGVFEKETSCEEGGICIYTCIRCGERKQEIIPAGHNWSEWFRFGIREEIRWCLKCNKKEIRLQGAGGNEPGTSWDDTDEDEDGEPSTQNLPKPGTKLTAADGSVYTVVTAGSAVEFTKAGNKNAASVSIPSAVTINKVVYQVTAIKANAFKGNKKLKKVKIPASVKTIGDNAFMNCTSLTSVVIPAKVTKIGKKAFYNCKKLKSITIKTTKLTTKKVGSKAFTKAGSSSYKKLKVKVPAKKLSAYKKLLKKKGLSPKVKVRK</sequence>